<evidence type="ECO:0000313" key="3">
    <source>
        <dbReference type="Proteomes" id="UP000694892"/>
    </source>
</evidence>
<sequence>MFVFLFECNMFIALSVKVYFPVFLFCFPFSGFMLCLQVLAEFCTYSLLSHIKVLESFFLFRPLGGGM</sequence>
<proteinExistence type="predicted"/>
<keyword evidence="1" id="KW-0472">Membrane</keyword>
<accession>A0A974HU11</accession>
<organism evidence="2 3">
    <name type="scientific">Xenopus laevis</name>
    <name type="common">African clawed frog</name>
    <dbReference type="NCBI Taxonomy" id="8355"/>
    <lineage>
        <taxon>Eukaryota</taxon>
        <taxon>Metazoa</taxon>
        <taxon>Chordata</taxon>
        <taxon>Craniata</taxon>
        <taxon>Vertebrata</taxon>
        <taxon>Euteleostomi</taxon>
        <taxon>Amphibia</taxon>
        <taxon>Batrachia</taxon>
        <taxon>Anura</taxon>
        <taxon>Pipoidea</taxon>
        <taxon>Pipidae</taxon>
        <taxon>Xenopodinae</taxon>
        <taxon>Xenopus</taxon>
        <taxon>Xenopus</taxon>
    </lineage>
</organism>
<evidence type="ECO:0000256" key="1">
    <source>
        <dbReference type="SAM" id="Phobius"/>
    </source>
</evidence>
<name>A0A974HU11_XENLA</name>
<dbReference type="AlphaFoldDB" id="A0A974HU11"/>
<keyword evidence="1" id="KW-1133">Transmembrane helix</keyword>
<gene>
    <name evidence="2" type="ORF">XELAEV_18018902mg</name>
</gene>
<dbReference type="EMBL" id="CM004470">
    <property type="protein sequence ID" value="OCT90289.1"/>
    <property type="molecule type" value="Genomic_DNA"/>
</dbReference>
<feature type="transmembrane region" description="Helical" evidence="1">
    <location>
        <begin position="20"/>
        <end position="40"/>
    </location>
</feature>
<evidence type="ECO:0000313" key="2">
    <source>
        <dbReference type="EMBL" id="OCT90289.1"/>
    </source>
</evidence>
<keyword evidence="1" id="KW-0812">Transmembrane</keyword>
<protein>
    <submittedName>
        <fullName evidence="2">Uncharacterized protein</fullName>
    </submittedName>
</protein>
<reference evidence="3" key="1">
    <citation type="journal article" date="2016" name="Nature">
        <title>Genome evolution in the allotetraploid frog Xenopus laevis.</title>
        <authorList>
            <person name="Session A.M."/>
            <person name="Uno Y."/>
            <person name="Kwon T."/>
            <person name="Chapman J.A."/>
            <person name="Toyoda A."/>
            <person name="Takahashi S."/>
            <person name="Fukui A."/>
            <person name="Hikosaka A."/>
            <person name="Suzuki A."/>
            <person name="Kondo M."/>
            <person name="van Heeringen S.J."/>
            <person name="Quigley I."/>
            <person name="Heinz S."/>
            <person name="Ogino H."/>
            <person name="Ochi H."/>
            <person name="Hellsten U."/>
            <person name="Lyons J.B."/>
            <person name="Simakov O."/>
            <person name="Putnam N."/>
            <person name="Stites J."/>
            <person name="Kuroki Y."/>
            <person name="Tanaka T."/>
            <person name="Michiue T."/>
            <person name="Watanabe M."/>
            <person name="Bogdanovic O."/>
            <person name="Lister R."/>
            <person name="Georgiou G."/>
            <person name="Paranjpe S.S."/>
            <person name="van Kruijsbergen I."/>
            <person name="Shu S."/>
            <person name="Carlson J."/>
            <person name="Kinoshita T."/>
            <person name="Ohta Y."/>
            <person name="Mawaribuchi S."/>
            <person name="Jenkins J."/>
            <person name="Grimwood J."/>
            <person name="Schmutz J."/>
            <person name="Mitros T."/>
            <person name="Mozaffari S.V."/>
            <person name="Suzuki Y."/>
            <person name="Haramoto Y."/>
            <person name="Yamamoto T.S."/>
            <person name="Takagi C."/>
            <person name="Heald R."/>
            <person name="Miller K."/>
            <person name="Haudenschild C."/>
            <person name="Kitzman J."/>
            <person name="Nakayama T."/>
            <person name="Izutsu Y."/>
            <person name="Robert J."/>
            <person name="Fortriede J."/>
            <person name="Burns K."/>
            <person name="Lotay V."/>
            <person name="Karimi K."/>
            <person name="Yasuoka Y."/>
            <person name="Dichmann D.S."/>
            <person name="Flajnik M.F."/>
            <person name="Houston D.W."/>
            <person name="Shendure J."/>
            <person name="DuPasquier L."/>
            <person name="Vize P.D."/>
            <person name="Zorn A.M."/>
            <person name="Ito M."/>
            <person name="Marcotte E.M."/>
            <person name="Wallingford J.B."/>
            <person name="Ito Y."/>
            <person name="Asashima M."/>
            <person name="Ueno N."/>
            <person name="Matsuda Y."/>
            <person name="Veenstra G.J."/>
            <person name="Fujiyama A."/>
            <person name="Harland R.M."/>
            <person name="Taira M."/>
            <person name="Rokhsar D.S."/>
        </authorList>
    </citation>
    <scope>NUCLEOTIDE SEQUENCE [LARGE SCALE GENOMIC DNA]</scope>
    <source>
        <strain evidence="3">J</strain>
    </source>
</reference>
<dbReference type="Proteomes" id="UP000694892">
    <property type="component" value="Chromosome 3L"/>
</dbReference>